<dbReference type="OrthoDB" id="3258311at2759"/>
<protein>
    <recommendedName>
        <fullName evidence="3">F-box domain-containing protein</fullName>
    </recommendedName>
</protein>
<organism evidence="1 2">
    <name type="scientific">Collybiopsis luxurians FD-317 M1</name>
    <dbReference type="NCBI Taxonomy" id="944289"/>
    <lineage>
        <taxon>Eukaryota</taxon>
        <taxon>Fungi</taxon>
        <taxon>Dikarya</taxon>
        <taxon>Basidiomycota</taxon>
        <taxon>Agaricomycotina</taxon>
        <taxon>Agaricomycetes</taxon>
        <taxon>Agaricomycetidae</taxon>
        <taxon>Agaricales</taxon>
        <taxon>Marasmiineae</taxon>
        <taxon>Omphalotaceae</taxon>
        <taxon>Collybiopsis</taxon>
        <taxon>Collybiopsis luxurians</taxon>
    </lineage>
</organism>
<evidence type="ECO:0000313" key="2">
    <source>
        <dbReference type="Proteomes" id="UP000053593"/>
    </source>
</evidence>
<dbReference type="Proteomes" id="UP000053593">
    <property type="component" value="Unassembled WGS sequence"/>
</dbReference>
<dbReference type="HOGENOM" id="CLU_024464_0_0_1"/>
<dbReference type="SUPFAM" id="SSF52047">
    <property type="entry name" value="RNI-like"/>
    <property type="match status" value="1"/>
</dbReference>
<gene>
    <name evidence="1" type="ORF">GYMLUDRAFT_64264</name>
</gene>
<dbReference type="AlphaFoldDB" id="A0A0D0CC01"/>
<evidence type="ECO:0000313" key="1">
    <source>
        <dbReference type="EMBL" id="KIK52433.1"/>
    </source>
</evidence>
<proteinExistence type="predicted"/>
<sequence length="647" mass="74692">MRLFEMTEQQHRWAYRKAKLAEEGIIDIPYELSWDLDEAEVTLTVDGESTPTEDPDFYRVFQFDRFFATIRGFLERLDELEPLWATFTKAFTALKKMVSASTVEVVDGAGTKFRRETYTVDEEVWVSFRSRWKIARAISVNDLVHAAEILDLLPHRERKIQALCLTNLPNELIDHIMSLALPSQTRMLSATCKHLRQIGLLYLFEGGFLDLQRNSVCYYLALDEEILEQQLISDARQSFLGRVDFFLSHPNIARRMHQLSLMNGYGYHTAIPSTYYTPVHAAVLETLNAVENLRQLEITEYTLEPESFTAIAHLSHLRRLSFTCCRYSDSLVSSVRSLPKCQHIEAVSLKYYEDRNENVPEGFCWFMLGLFPHIRVLNMLEHLDTAPPLPQMNHLRLFSQLRCLSLFEFYGLRQLADLIRADRSKGNLPLTHFKITFSFGQSDDEVKNLLEALDSVPLEALSIDGLKGAGLNIISDITEHFPNLRALSLVRRENDIQVKASPCAWPHSPQKYAPFFARFTRLEYFYWNFEDVQIPLVSLMLFEQLALNEGKEDGLEKSEYWRLQGLINIAEWPPTCVDATGLLISYCPCLKIVDTPDRLSNWRAREGRERETWVLPQSPPDVKDQWNPSEAKGWSIDLVDVDLDSDS</sequence>
<evidence type="ECO:0008006" key="3">
    <source>
        <dbReference type="Google" id="ProtNLM"/>
    </source>
</evidence>
<accession>A0A0D0CC01</accession>
<dbReference type="InterPro" id="IPR032675">
    <property type="entry name" value="LRR_dom_sf"/>
</dbReference>
<reference evidence="1 2" key="1">
    <citation type="submission" date="2014-04" db="EMBL/GenBank/DDBJ databases">
        <title>Evolutionary Origins and Diversification of the Mycorrhizal Mutualists.</title>
        <authorList>
            <consortium name="DOE Joint Genome Institute"/>
            <consortium name="Mycorrhizal Genomics Consortium"/>
            <person name="Kohler A."/>
            <person name="Kuo A."/>
            <person name="Nagy L.G."/>
            <person name="Floudas D."/>
            <person name="Copeland A."/>
            <person name="Barry K.W."/>
            <person name="Cichocki N."/>
            <person name="Veneault-Fourrey C."/>
            <person name="LaButti K."/>
            <person name="Lindquist E.A."/>
            <person name="Lipzen A."/>
            <person name="Lundell T."/>
            <person name="Morin E."/>
            <person name="Murat C."/>
            <person name="Riley R."/>
            <person name="Ohm R."/>
            <person name="Sun H."/>
            <person name="Tunlid A."/>
            <person name="Henrissat B."/>
            <person name="Grigoriev I.V."/>
            <person name="Hibbett D.S."/>
            <person name="Martin F."/>
        </authorList>
    </citation>
    <scope>NUCLEOTIDE SEQUENCE [LARGE SCALE GENOMIC DNA]</scope>
    <source>
        <strain evidence="1 2">FD-317 M1</strain>
    </source>
</reference>
<dbReference type="EMBL" id="KN834843">
    <property type="protein sequence ID" value="KIK52433.1"/>
    <property type="molecule type" value="Genomic_DNA"/>
</dbReference>
<name>A0A0D0CC01_9AGAR</name>
<dbReference type="Gene3D" id="3.80.10.10">
    <property type="entry name" value="Ribonuclease Inhibitor"/>
    <property type="match status" value="1"/>
</dbReference>
<keyword evidence="2" id="KW-1185">Reference proteome</keyword>